<evidence type="ECO:0000313" key="1">
    <source>
        <dbReference type="EMBL" id="PWW35579.1"/>
    </source>
</evidence>
<dbReference type="PANTHER" id="PTHR34071:SF2">
    <property type="entry name" value="FLAVIN-NUCLEOTIDE-BINDING PROTEIN"/>
    <property type="match status" value="1"/>
</dbReference>
<dbReference type="SUPFAM" id="SSF50475">
    <property type="entry name" value="FMN-binding split barrel"/>
    <property type="match status" value="1"/>
</dbReference>
<dbReference type="EMBL" id="QGTZ01000012">
    <property type="protein sequence ID" value="PWW35579.1"/>
    <property type="molecule type" value="Genomic_DNA"/>
</dbReference>
<name>A0A855Y6D0_9BACL</name>
<dbReference type="Pfam" id="PF12900">
    <property type="entry name" value="Pyridox_ox_2"/>
    <property type="match status" value="1"/>
</dbReference>
<comment type="caution">
    <text evidence="1">The sequence shown here is derived from an EMBL/GenBank/DDBJ whole genome shotgun (WGS) entry which is preliminary data.</text>
</comment>
<organism evidence="1 2">
    <name type="scientific">Paenibacillus pabuli</name>
    <dbReference type="NCBI Taxonomy" id="1472"/>
    <lineage>
        <taxon>Bacteria</taxon>
        <taxon>Bacillati</taxon>
        <taxon>Bacillota</taxon>
        <taxon>Bacilli</taxon>
        <taxon>Bacillales</taxon>
        <taxon>Paenibacillaceae</taxon>
        <taxon>Paenibacillus</taxon>
    </lineage>
</organism>
<dbReference type="Proteomes" id="UP000247078">
    <property type="component" value="Unassembled WGS sequence"/>
</dbReference>
<protein>
    <submittedName>
        <fullName evidence="1">Nitroimidazol reductase NimA-like FMN-containing flavoprotein (Pyridoxamine 5'-phosphate oxidase superfamily)</fullName>
    </submittedName>
</protein>
<dbReference type="PANTHER" id="PTHR34071">
    <property type="entry name" value="5-NITROIMIDAZOLE ANTIBIOTICS RESISTANCE PROTEIN, NIMA-FAMILY-RELATED PROTEIN-RELATED"/>
    <property type="match status" value="1"/>
</dbReference>
<evidence type="ECO:0000313" key="2">
    <source>
        <dbReference type="Proteomes" id="UP000247078"/>
    </source>
</evidence>
<dbReference type="AlphaFoldDB" id="A0A855Y6D0"/>
<dbReference type="InterPro" id="IPR012349">
    <property type="entry name" value="Split_barrel_FMN-bd"/>
</dbReference>
<gene>
    <name evidence="1" type="ORF">DET56_112163</name>
</gene>
<accession>A0A855Y6D0</accession>
<sequence>MAKVQRFIPHAIQGGTPMRRKEFNVDEEQEMITFLAQCSFGFLGTVSPDGQPRVTPLNFVYMDGCFYFHGSLAGEKMKQIKQDSSVSFTVAEEFSLIPSYFSDPELACPATSFFKSVMAFGQAEPVQDLDIKGKVLQRFMEKLQPQGGYIPIDAADPRYKGNLKAVAVVRIVPERVSAKFKFGQNLSAERFDHISGELEQRNEGRDAETAEMMRKYCPFHQK</sequence>
<reference evidence="1 2" key="1">
    <citation type="submission" date="2018-05" db="EMBL/GenBank/DDBJ databases">
        <title>Freshwater and sediment microbial communities from various areas in North America, analyzing microbe dynamics in response to fracking.</title>
        <authorList>
            <person name="Lamendella R."/>
        </authorList>
    </citation>
    <scope>NUCLEOTIDE SEQUENCE [LARGE SCALE GENOMIC DNA]</scope>
    <source>
        <strain evidence="1 2">DB-3</strain>
    </source>
</reference>
<proteinExistence type="predicted"/>
<dbReference type="InterPro" id="IPR024747">
    <property type="entry name" value="Pyridox_Oxase-rel"/>
</dbReference>
<dbReference type="Gene3D" id="2.30.110.10">
    <property type="entry name" value="Electron Transport, Fmn-binding Protein, Chain A"/>
    <property type="match status" value="1"/>
</dbReference>